<keyword evidence="11" id="KW-1185">Reference proteome</keyword>
<evidence type="ECO:0000256" key="8">
    <source>
        <dbReference type="SAM" id="MobiDB-lite"/>
    </source>
</evidence>
<dbReference type="EMBL" id="KN848063">
    <property type="protein sequence ID" value="KIY02768.1"/>
    <property type="molecule type" value="Genomic_DNA"/>
</dbReference>
<dbReference type="GO" id="GO:0005634">
    <property type="term" value="C:nucleus"/>
    <property type="evidence" value="ECO:0007669"/>
    <property type="project" value="UniProtKB-SubCell"/>
</dbReference>
<reference evidence="10 11" key="1">
    <citation type="submission" date="2015-01" db="EMBL/GenBank/DDBJ databases">
        <title>The Genome Sequence of Fonsecaea multimorphosa CBS 102226.</title>
        <authorList>
            <consortium name="The Broad Institute Genomics Platform"/>
            <person name="Cuomo C."/>
            <person name="de Hoog S."/>
            <person name="Gorbushina A."/>
            <person name="Stielow B."/>
            <person name="Teixiera M."/>
            <person name="Abouelleil A."/>
            <person name="Chapman S.B."/>
            <person name="Priest M."/>
            <person name="Young S.K."/>
            <person name="Wortman J."/>
            <person name="Nusbaum C."/>
            <person name="Birren B."/>
        </authorList>
    </citation>
    <scope>NUCLEOTIDE SEQUENCE [LARGE SCALE GENOMIC DNA]</scope>
    <source>
        <strain evidence="10 11">CBS 102226</strain>
    </source>
</reference>
<protein>
    <recommendedName>
        <fullName evidence="9">Zn(2)-C6 fungal-type domain-containing protein</fullName>
    </recommendedName>
</protein>
<feature type="region of interest" description="Disordered" evidence="8">
    <location>
        <begin position="1"/>
        <end position="24"/>
    </location>
</feature>
<dbReference type="VEuPathDB" id="FungiDB:Z520_01233"/>
<dbReference type="AlphaFoldDB" id="A0A0D2K9N0"/>
<dbReference type="GeneID" id="27706979"/>
<evidence type="ECO:0000256" key="4">
    <source>
        <dbReference type="ARBA" id="ARBA00023015"/>
    </source>
</evidence>
<dbReference type="InterPro" id="IPR007219">
    <property type="entry name" value="XnlR_reg_dom"/>
</dbReference>
<keyword evidence="2" id="KW-0479">Metal-binding</keyword>
<dbReference type="Pfam" id="PF04082">
    <property type="entry name" value="Fungal_trans"/>
    <property type="match status" value="1"/>
</dbReference>
<feature type="region of interest" description="Disordered" evidence="8">
    <location>
        <begin position="676"/>
        <end position="698"/>
    </location>
</feature>
<feature type="domain" description="Zn(2)-C6 fungal-type" evidence="9">
    <location>
        <begin position="33"/>
        <end position="53"/>
    </location>
</feature>
<evidence type="ECO:0000259" key="9">
    <source>
        <dbReference type="PROSITE" id="PS50048"/>
    </source>
</evidence>
<dbReference type="SMART" id="SM00066">
    <property type="entry name" value="GAL4"/>
    <property type="match status" value="1"/>
</dbReference>
<organism evidence="10 11">
    <name type="scientific">Fonsecaea multimorphosa CBS 102226</name>
    <dbReference type="NCBI Taxonomy" id="1442371"/>
    <lineage>
        <taxon>Eukaryota</taxon>
        <taxon>Fungi</taxon>
        <taxon>Dikarya</taxon>
        <taxon>Ascomycota</taxon>
        <taxon>Pezizomycotina</taxon>
        <taxon>Eurotiomycetes</taxon>
        <taxon>Chaetothyriomycetidae</taxon>
        <taxon>Chaetothyriales</taxon>
        <taxon>Herpotrichiellaceae</taxon>
        <taxon>Fonsecaea</taxon>
    </lineage>
</organism>
<accession>A0A0D2K9N0</accession>
<dbReference type="OrthoDB" id="422427at2759"/>
<evidence type="ECO:0000256" key="3">
    <source>
        <dbReference type="ARBA" id="ARBA00022833"/>
    </source>
</evidence>
<name>A0A0D2K9N0_9EURO</name>
<dbReference type="GO" id="GO:0006351">
    <property type="term" value="P:DNA-templated transcription"/>
    <property type="evidence" value="ECO:0007669"/>
    <property type="project" value="InterPro"/>
</dbReference>
<evidence type="ECO:0000256" key="1">
    <source>
        <dbReference type="ARBA" id="ARBA00004123"/>
    </source>
</evidence>
<evidence type="ECO:0000256" key="2">
    <source>
        <dbReference type="ARBA" id="ARBA00022723"/>
    </source>
</evidence>
<dbReference type="PANTHER" id="PTHR47540">
    <property type="entry name" value="THIAMINE REPRESSIBLE GENES REGULATORY PROTEIN THI5"/>
    <property type="match status" value="1"/>
</dbReference>
<keyword evidence="4" id="KW-0805">Transcription regulation</keyword>
<dbReference type="RefSeq" id="XP_016636890.1">
    <property type="nucleotide sequence ID" value="XM_016771751.1"/>
</dbReference>
<dbReference type="GO" id="GO:0008270">
    <property type="term" value="F:zinc ion binding"/>
    <property type="evidence" value="ECO:0007669"/>
    <property type="project" value="InterPro"/>
</dbReference>
<evidence type="ECO:0000256" key="7">
    <source>
        <dbReference type="ARBA" id="ARBA00023242"/>
    </source>
</evidence>
<dbReference type="SMART" id="SM00906">
    <property type="entry name" value="Fungal_trans"/>
    <property type="match status" value="1"/>
</dbReference>
<dbReference type="STRING" id="1442371.A0A0D2K9N0"/>
<evidence type="ECO:0000313" key="11">
    <source>
        <dbReference type="Proteomes" id="UP000053411"/>
    </source>
</evidence>
<keyword evidence="5" id="KW-0238">DNA-binding</keyword>
<dbReference type="InterPro" id="IPR001138">
    <property type="entry name" value="Zn2Cys6_DnaBD"/>
</dbReference>
<dbReference type="Gene3D" id="4.10.240.10">
    <property type="entry name" value="Zn(2)-C6 fungal-type DNA-binding domain"/>
    <property type="match status" value="1"/>
</dbReference>
<keyword evidence="3" id="KW-0862">Zinc</keyword>
<dbReference type="GO" id="GO:0000981">
    <property type="term" value="F:DNA-binding transcription factor activity, RNA polymerase II-specific"/>
    <property type="evidence" value="ECO:0007669"/>
    <property type="project" value="InterPro"/>
</dbReference>
<keyword evidence="7" id="KW-0539">Nucleus</keyword>
<dbReference type="SUPFAM" id="SSF57701">
    <property type="entry name" value="Zn2/Cys6 DNA-binding domain"/>
    <property type="match status" value="1"/>
</dbReference>
<dbReference type="PANTHER" id="PTHR47540:SF1">
    <property type="entry name" value="ACTIVATOR OF STRESS GENES 1-RELATED"/>
    <property type="match status" value="1"/>
</dbReference>
<comment type="subcellular location">
    <subcellularLocation>
        <location evidence="1">Nucleus</location>
    </subcellularLocation>
</comment>
<dbReference type="InterPro" id="IPR051711">
    <property type="entry name" value="Stress_Response_Reg"/>
</dbReference>
<dbReference type="Pfam" id="PF00172">
    <property type="entry name" value="Zn_clus"/>
    <property type="match status" value="1"/>
</dbReference>
<feature type="compositionally biased region" description="Polar residues" evidence="8">
    <location>
        <begin position="681"/>
        <end position="696"/>
    </location>
</feature>
<dbReference type="CDD" id="cd00067">
    <property type="entry name" value="GAL4"/>
    <property type="match status" value="1"/>
</dbReference>
<evidence type="ECO:0000256" key="6">
    <source>
        <dbReference type="ARBA" id="ARBA00023163"/>
    </source>
</evidence>
<proteinExistence type="predicted"/>
<evidence type="ECO:0000313" key="10">
    <source>
        <dbReference type="EMBL" id="KIY02768.1"/>
    </source>
</evidence>
<dbReference type="CDD" id="cd12148">
    <property type="entry name" value="fungal_TF_MHR"/>
    <property type="match status" value="1"/>
</dbReference>
<keyword evidence="6" id="KW-0804">Transcription</keyword>
<dbReference type="GO" id="GO:0043565">
    <property type="term" value="F:sequence-specific DNA binding"/>
    <property type="evidence" value="ECO:0007669"/>
    <property type="project" value="TreeGrafter"/>
</dbReference>
<gene>
    <name evidence="10" type="ORF">Z520_01233</name>
</gene>
<dbReference type="Proteomes" id="UP000053411">
    <property type="component" value="Unassembled WGS sequence"/>
</dbReference>
<dbReference type="GO" id="GO:0045944">
    <property type="term" value="P:positive regulation of transcription by RNA polymerase II"/>
    <property type="evidence" value="ECO:0007669"/>
    <property type="project" value="TreeGrafter"/>
</dbReference>
<dbReference type="InterPro" id="IPR036864">
    <property type="entry name" value="Zn2-C6_fun-type_DNA-bd_sf"/>
</dbReference>
<sequence>MGDYENLQGDPPKDSTASSKPSQRRVFRRTARACDECRARKVRCSGLQPCEPCHEFSRRMYFESWELLTSPKMNDALRLTGCIYSLNPRRSTDPRQKSRLLELQLGRFRKLLTKIQMENRPMSHEEACAALETLDNSLVGESQDQSDEHADGTKLDSMMDSHGRVALDNPWASRFYGAPSGLAFLQKTEEFFSPQRSELTDDLNSTKSVISQLFDAPLPNTVSEDGDHVTAAQLPHRDTVSAMLITIFRSTYPVFPILHEPTFNHSVDQLYSKNPIEYDESDRAFLPLFHIVLALGYLFSQNSHQNHGCRKAIAETFKHYHTAKRLLDICDCRGIRSLQVLLCITLFLVSIARLASAHAYLALACSSALRLGLHYRSTSDTTFSKDDQDTRRRLFWTVIKLDMYLSAVLGLPTFIDLSQVDHVIDLTLEEAIQESTLGFPGREAISLAISAKHLEVMRIVTKAIRTLYPMPTSQDGISKPAGNISISLPRLRQVEDEFAAWSKSASDLLKRADSDASEFCSLRYELEMAFYFARIVLYRPFLHYLARMSDGGSVTQEQSRRALVCIRYASMAIDQSQAMWDRDLLHPASWTSIYTIFLSVVCLMFLIATQKGTKNPIEAWRNADRGIRLLASTSCLEQGSIQCLGVLKQLVRRLSHTVEFDIASIELESPRTCGNDPLIGTLSSNQPGDASAAQTHGTKDEDFAVSQDPTGLYGAQQPWQITGSQLHMQEWPHLDSSDIDEDFSWPTFLYQNPDPSTFGSLSGDLFLQQQTSLTLENEVVDVPALQLFSWPCDGFADMLNLPHG</sequence>
<dbReference type="PROSITE" id="PS50048">
    <property type="entry name" value="ZN2_CY6_FUNGAL_2"/>
    <property type="match status" value="1"/>
</dbReference>
<evidence type="ECO:0000256" key="5">
    <source>
        <dbReference type="ARBA" id="ARBA00023125"/>
    </source>
</evidence>